<dbReference type="VEuPathDB" id="FungiDB:PSHT_13042"/>
<protein>
    <submittedName>
        <fullName evidence="1">Uncharacterized protein</fullName>
    </submittedName>
</protein>
<reference evidence="1" key="1">
    <citation type="submission" date="2017-12" db="EMBL/GenBank/DDBJ databases">
        <title>Gene loss provides genomic basis for host adaptation in cereal stripe rust fungi.</title>
        <authorList>
            <person name="Xia C."/>
        </authorList>
    </citation>
    <scope>NUCLEOTIDE SEQUENCE [LARGE SCALE GENOMIC DNA]</scope>
    <source>
        <strain evidence="1">93-210</strain>
    </source>
</reference>
<accession>A0A2S4VQI6</accession>
<proteinExistence type="predicted"/>
<sequence length="229" mass="25649">MGTPQELSKIQKADIPNTNAREISRIHRMVHSTNKARHWEHSQKYTELYGACSTTKGGDPRTGPPRHPGRNLRQYLVAAQVAREAAVKAQAAFDEAEGIFATPNNPTLEGFLTRCHISLDDNHTRSILATKFLSNVLIFGTLWITIFCWNPVLDITSAQRTPKRICVTAETVTGKEGSSLIGTTNRSLSDKDQQKNISSLNRISTIENRTTSNYYNQQKQDSQLLNRIV</sequence>
<dbReference type="Proteomes" id="UP000239156">
    <property type="component" value="Unassembled WGS sequence"/>
</dbReference>
<organism evidence="1 2">
    <name type="scientific">Puccinia striiformis</name>
    <dbReference type="NCBI Taxonomy" id="27350"/>
    <lineage>
        <taxon>Eukaryota</taxon>
        <taxon>Fungi</taxon>
        <taxon>Dikarya</taxon>
        <taxon>Basidiomycota</taxon>
        <taxon>Pucciniomycotina</taxon>
        <taxon>Pucciniomycetes</taxon>
        <taxon>Pucciniales</taxon>
        <taxon>Pucciniaceae</taxon>
        <taxon>Puccinia</taxon>
    </lineage>
</organism>
<gene>
    <name evidence="1" type="ORF">PSTT_05044</name>
</gene>
<keyword evidence="2" id="KW-1185">Reference proteome</keyword>
<dbReference type="EMBL" id="PKSL01000036">
    <property type="protein sequence ID" value="POW11802.1"/>
    <property type="molecule type" value="Genomic_DNA"/>
</dbReference>
<evidence type="ECO:0000313" key="2">
    <source>
        <dbReference type="Proteomes" id="UP000239156"/>
    </source>
</evidence>
<comment type="caution">
    <text evidence="1">The sequence shown here is derived from an EMBL/GenBank/DDBJ whole genome shotgun (WGS) entry which is preliminary data.</text>
</comment>
<evidence type="ECO:0000313" key="1">
    <source>
        <dbReference type="EMBL" id="POW11802.1"/>
    </source>
</evidence>
<name>A0A2S4VQI6_9BASI</name>
<dbReference type="VEuPathDB" id="FungiDB:PSTT_05044"/>
<dbReference type="AlphaFoldDB" id="A0A2S4VQI6"/>